<proteinExistence type="predicted"/>
<dbReference type="EnsemblMetazoa" id="AMEM019546-RA">
    <property type="protein sequence ID" value="AMEM019546-PA"/>
    <property type="gene ID" value="AMEM019546"/>
</dbReference>
<dbReference type="InterPro" id="IPR013201">
    <property type="entry name" value="Prot_inhib_I29"/>
</dbReference>
<accession>A0A453Z1Y6</accession>
<dbReference type="AlphaFoldDB" id="A0A453Z1Y6"/>
<dbReference type="STRING" id="30066.A0A453Z1Y6"/>
<keyword evidence="2" id="KW-0732">Signal</keyword>
<reference evidence="4" key="1">
    <citation type="submission" date="2020-05" db="UniProtKB">
        <authorList>
            <consortium name="EnsemblMetazoa"/>
        </authorList>
    </citation>
    <scope>IDENTIFICATION</scope>
    <source>
        <strain evidence="4">MAF</strain>
    </source>
</reference>
<protein>
    <submittedName>
        <fullName evidence="4">Inhibitor_I29 domain-containing protein</fullName>
    </submittedName>
</protein>
<feature type="compositionally biased region" description="Low complexity" evidence="1">
    <location>
        <begin position="213"/>
        <end position="228"/>
    </location>
</feature>
<feature type="chain" id="PRO_5019578774" evidence="2">
    <location>
        <begin position="22"/>
        <end position="335"/>
    </location>
</feature>
<dbReference type="Pfam" id="PF08246">
    <property type="entry name" value="Inhibitor_I29"/>
    <property type="match status" value="1"/>
</dbReference>
<sequence>MHIRHSHLILYLAVVGGFVVAGNFPPQRHSPSREEMRRARKQSQTAILQSVGKRSHGSRDALVSLSEELEMVAAAEATTVSSKKASPATVATPGNATAAAAAPVITTTTESDLFRSYMQTHRKKYYAKYRADRRRSALMENMQEIQEHNKAFEAGSNRFRMAPNTFADMVSALLRWQSIMLAQQRVPQAPGAVEDGPAPEGGAGGRGRDRQQQQRAAGGARLAREGLQNGTGQSKDLRFLLRLQRGVRHIGPANETHRPGGAGERAADGGLLHRERQLGLRRWFAAKHAKVSGTGGRGDARGGLSVHVFGKCGKPASAYGLVGKGGISKRGHHCI</sequence>
<name>A0A453Z1Y6_ANOME</name>
<organism evidence="4 5">
    <name type="scientific">Anopheles merus</name>
    <name type="common">Mosquito</name>
    <dbReference type="NCBI Taxonomy" id="30066"/>
    <lineage>
        <taxon>Eukaryota</taxon>
        <taxon>Metazoa</taxon>
        <taxon>Ecdysozoa</taxon>
        <taxon>Arthropoda</taxon>
        <taxon>Hexapoda</taxon>
        <taxon>Insecta</taxon>
        <taxon>Pterygota</taxon>
        <taxon>Neoptera</taxon>
        <taxon>Endopterygota</taxon>
        <taxon>Diptera</taxon>
        <taxon>Nematocera</taxon>
        <taxon>Culicoidea</taxon>
        <taxon>Culicidae</taxon>
        <taxon>Anophelinae</taxon>
        <taxon>Anopheles</taxon>
    </lineage>
</organism>
<feature type="signal peptide" evidence="2">
    <location>
        <begin position="1"/>
        <end position="21"/>
    </location>
</feature>
<evidence type="ECO:0000256" key="1">
    <source>
        <dbReference type="SAM" id="MobiDB-lite"/>
    </source>
</evidence>
<evidence type="ECO:0000256" key="2">
    <source>
        <dbReference type="SAM" id="SignalP"/>
    </source>
</evidence>
<keyword evidence="5" id="KW-1185">Reference proteome</keyword>
<evidence type="ECO:0000313" key="4">
    <source>
        <dbReference type="EnsemblMetazoa" id="AMEM019546-PA"/>
    </source>
</evidence>
<evidence type="ECO:0000313" key="5">
    <source>
        <dbReference type="Proteomes" id="UP000075903"/>
    </source>
</evidence>
<dbReference type="Gene3D" id="1.10.287.2250">
    <property type="match status" value="1"/>
</dbReference>
<feature type="region of interest" description="Disordered" evidence="1">
    <location>
        <begin position="187"/>
        <end position="230"/>
    </location>
</feature>
<evidence type="ECO:0000259" key="3">
    <source>
        <dbReference type="SMART" id="SM00848"/>
    </source>
</evidence>
<dbReference type="VEuPathDB" id="VectorBase:AMEM21_005137"/>
<dbReference type="SMART" id="SM00848">
    <property type="entry name" value="Inhibitor_I29"/>
    <property type="match status" value="1"/>
</dbReference>
<dbReference type="Proteomes" id="UP000075903">
    <property type="component" value="Unassembled WGS sequence"/>
</dbReference>
<feature type="domain" description="Cathepsin propeptide inhibitor" evidence="3">
    <location>
        <begin position="114"/>
        <end position="174"/>
    </location>
</feature>
<dbReference type="InterPro" id="IPR038765">
    <property type="entry name" value="Papain-like_cys_pep_sf"/>
</dbReference>
<dbReference type="SUPFAM" id="SSF54001">
    <property type="entry name" value="Cysteine proteinases"/>
    <property type="match status" value="1"/>
</dbReference>
<dbReference type="VEuPathDB" id="VectorBase:AMEM019546"/>